<protein>
    <recommendedName>
        <fullName evidence="4">Phosphatidylglycerol/phosphatidylinositol transfer protein</fullName>
    </recommendedName>
</protein>
<evidence type="ECO:0000256" key="6">
    <source>
        <dbReference type="ARBA" id="ARBA00022729"/>
    </source>
</evidence>
<dbReference type="PANTHER" id="PTHR11306:SF0">
    <property type="entry name" value="PHOSPHATIDYLGLYCEROL_PHOSPHATIDYLINOSITOL TRANSFER PROTEIN"/>
    <property type="match status" value="1"/>
</dbReference>
<dbReference type="InterPro" id="IPR039670">
    <property type="entry name" value="NPC2-like"/>
</dbReference>
<evidence type="ECO:0000313" key="10">
    <source>
        <dbReference type="EMBL" id="WFD15771.1"/>
    </source>
</evidence>
<comment type="similarity">
    <text evidence="2">Belongs to the NPC2 family.</text>
</comment>
<gene>
    <name evidence="10" type="ORF">MARU1_001795</name>
</gene>
<proteinExistence type="inferred from homology"/>
<dbReference type="AlphaFoldDB" id="A0AAJ5Z5Y8"/>
<organism evidence="10 11">
    <name type="scientific">Malassezia arunalokei</name>
    <dbReference type="NCBI Taxonomy" id="1514897"/>
    <lineage>
        <taxon>Eukaryota</taxon>
        <taxon>Fungi</taxon>
        <taxon>Dikarya</taxon>
        <taxon>Basidiomycota</taxon>
        <taxon>Ustilaginomycotina</taxon>
        <taxon>Malasseziomycetes</taxon>
        <taxon>Malasseziales</taxon>
        <taxon>Malasseziaceae</taxon>
        <taxon>Malassezia</taxon>
    </lineage>
</organism>
<evidence type="ECO:0000256" key="4">
    <source>
        <dbReference type="ARBA" id="ARBA00016056"/>
    </source>
</evidence>
<keyword evidence="7" id="KW-0445">Lipid transport</keyword>
<dbReference type="InterPro" id="IPR003172">
    <property type="entry name" value="ML_dom"/>
</dbReference>
<comment type="function">
    <text evidence="1">Catalyzes the intermembrane transfer of phosphatidylglycerol and phosphatidylinositol.</text>
</comment>
<feature type="chain" id="PRO_5042493168" description="Phosphatidylglycerol/phosphatidylinositol transfer protein" evidence="8">
    <location>
        <begin position="21"/>
        <end position="215"/>
    </location>
</feature>
<accession>A0AAJ5Z5Y8</accession>
<reference evidence="10 11" key="1">
    <citation type="submission" date="2023-03" db="EMBL/GenBank/DDBJ databases">
        <title>Mating type loci evolution in Malassezia.</title>
        <authorList>
            <person name="Coelho M.A."/>
        </authorList>
    </citation>
    <scope>NUCLEOTIDE SEQUENCE [LARGE SCALE GENOMIC DNA]</scope>
    <source>
        <strain evidence="10 11">CBS 13387</strain>
    </source>
</reference>
<evidence type="ECO:0000313" key="11">
    <source>
        <dbReference type="Proteomes" id="UP001217582"/>
    </source>
</evidence>
<keyword evidence="5" id="KW-0813">Transport</keyword>
<keyword evidence="6 8" id="KW-0732">Signal</keyword>
<dbReference type="Proteomes" id="UP001217582">
    <property type="component" value="Chromosome 3"/>
</dbReference>
<evidence type="ECO:0000259" key="9">
    <source>
        <dbReference type="SMART" id="SM00737"/>
    </source>
</evidence>
<evidence type="ECO:0000256" key="1">
    <source>
        <dbReference type="ARBA" id="ARBA00002053"/>
    </source>
</evidence>
<dbReference type="EMBL" id="CP119918">
    <property type="protein sequence ID" value="WFD15771.1"/>
    <property type="molecule type" value="Genomic_DNA"/>
</dbReference>
<evidence type="ECO:0000256" key="2">
    <source>
        <dbReference type="ARBA" id="ARBA00006370"/>
    </source>
</evidence>
<dbReference type="CDD" id="cd00917">
    <property type="entry name" value="PG-PI_TP"/>
    <property type="match status" value="1"/>
</dbReference>
<dbReference type="Pfam" id="PF02221">
    <property type="entry name" value="E1_DerP2_DerF2"/>
    <property type="match status" value="1"/>
</dbReference>
<sequence length="215" mass="24495">MWFHGATFLGCVAVTALVHALPYEQNRKPMDLVDLMESEAKAKGIPLTKDLYPKPASGRSWEWEWCDDVDARQYVMELEVVELSPDPPMLGTNLTFHGTGSLRGPITNGSYVDVSAYLGFLRVYAERMDLCEVLDQNDVQVRCPMEPGQYDITHVVEIPSGRVPPIPFRFKITGMSQDNKQIACIHGNIRFYHSLSAWTRWFQSAWQFLVSSMYI</sequence>
<dbReference type="GO" id="GO:0032934">
    <property type="term" value="F:sterol binding"/>
    <property type="evidence" value="ECO:0007669"/>
    <property type="project" value="InterPro"/>
</dbReference>
<feature type="signal peptide" evidence="8">
    <location>
        <begin position="1"/>
        <end position="20"/>
    </location>
</feature>
<dbReference type="SUPFAM" id="SSF81296">
    <property type="entry name" value="E set domains"/>
    <property type="match status" value="1"/>
</dbReference>
<dbReference type="PANTHER" id="PTHR11306">
    <property type="entry name" value="NIEMANN PICK TYPE C2 PROTEIN NPC2-RELATED"/>
    <property type="match status" value="1"/>
</dbReference>
<evidence type="ECO:0000256" key="5">
    <source>
        <dbReference type="ARBA" id="ARBA00022448"/>
    </source>
</evidence>
<dbReference type="InterPro" id="IPR014756">
    <property type="entry name" value="Ig_E-set"/>
</dbReference>
<feature type="domain" description="MD-2-related lipid-recognition" evidence="9">
    <location>
        <begin position="63"/>
        <end position="189"/>
    </location>
</feature>
<keyword evidence="11" id="KW-1185">Reference proteome</keyword>
<dbReference type="GO" id="GO:0032366">
    <property type="term" value="P:intracellular sterol transport"/>
    <property type="evidence" value="ECO:0007669"/>
    <property type="project" value="InterPro"/>
</dbReference>
<name>A0AAJ5Z5Y8_9BASI</name>
<evidence type="ECO:0000256" key="8">
    <source>
        <dbReference type="SAM" id="SignalP"/>
    </source>
</evidence>
<comment type="subunit">
    <text evidence="3">Monomer.</text>
</comment>
<dbReference type="InterPro" id="IPR036846">
    <property type="entry name" value="GM2-AP_sf"/>
</dbReference>
<dbReference type="Gene3D" id="2.70.220.10">
    <property type="entry name" value="Ganglioside GM2 activator"/>
    <property type="match status" value="1"/>
</dbReference>
<dbReference type="InterPro" id="IPR033917">
    <property type="entry name" value="ML_PG-PI_TP"/>
</dbReference>
<evidence type="ECO:0000256" key="7">
    <source>
        <dbReference type="ARBA" id="ARBA00023055"/>
    </source>
</evidence>
<evidence type="ECO:0000256" key="3">
    <source>
        <dbReference type="ARBA" id="ARBA00011245"/>
    </source>
</evidence>
<dbReference type="SMART" id="SM00737">
    <property type="entry name" value="ML"/>
    <property type="match status" value="1"/>
</dbReference>